<organism evidence="3 4">
    <name type="scientific">Polarella glacialis</name>
    <name type="common">Dinoflagellate</name>
    <dbReference type="NCBI Taxonomy" id="89957"/>
    <lineage>
        <taxon>Eukaryota</taxon>
        <taxon>Sar</taxon>
        <taxon>Alveolata</taxon>
        <taxon>Dinophyceae</taxon>
        <taxon>Suessiales</taxon>
        <taxon>Suessiaceae</taxon>
        <taxon>Polarella</taxon>
    </lineage>
</organism>
<keyword evidence="2" id="KW-0472">Membrane</keyword>
<feature type="transmembrane region" description="Helical" evidence="2">
    <location>
        <begin position="800"/>
        <end position="819"/>
    </location>
</feature>
<evidence type="ECO:0000256" key="1">
    <source>
        <dbReference type="SAM" id="MobiDB-lite"/>
    </source>
</evidence>
<feature type="transmembrane region" description="Helical" evidence="2">
    <location>
        <begin position="859"/>
        <end position="881"/>
    </location>
</feature>
<accession>A0A813L5I0</accession>
<dbReference type="GO" id="GO:0020037">
    <property type="term" value="F:heme binding"/>
    <property type="evidence" value="ECO:0007669"/>
    <property type="project" value="InterPro"/>
</dbReference>
<dbReference type="Proteomes" id="UP000626109">
    <property type="component" value="Unassembled WGS sequence"/>
</dbReference>
<sequence>MRNPAALKVIVETLGFQHLDLDVTVPRVVIFRDAIVELLEMELGDRFSLKAKSGWNSILNYVGGAYIYVRREYAGRLKIIASSWATANKKVKDIIDGEEDEGNGEEAGEEAGEGGEGETEEVGETNATTRDTGLKEGSKSGARASGERAAMGNAMQVPTTFNEMFLFNGAVMGFGGSLWMQEVLESFDDMVGNVANSYRLQEECDTLSLRIAKYTGNVNLTEFRAVMLASLRSLVPKEWNSAHEVAWTWLWNNVGRMLKANMGKPRVQEKALASFILNMTEDSQNYLRRELYRRFFAAAPAGQDYFKQSTTRLYFIADKIVEMTIEMFRDPRKMVEDISALGLRHVGYAIPTEFFAPFVSGAVDAVRTMTTNENAEEGFRWSLSLIARMLVRTINEGSTIVMKSINSNSAEQLEKAVACAPRGKRALWLLNITVGTQSISPLYWSIESGNLESARAMILDLLTLRADRDNYYYGCDHLFTRHPDVVRRLCAEAQALLPVLLDGLIWRSRLTQGGKRRVNFYIKHLIQDQATGNFNQTLEWLVDAGSPKILCHTVVVLFSDLVWSQLANRPFLFGKCWTLLTLTIFIISQSILQHLDEGHQNQGTRNAIFCLRCFIYLGSLGQLVRVQVREALKDIRAGNLLMLGGIIRVPAYLNRWTNSVSLILMLMLMLMLSQEPIVWCLRYYDPDKAMAEIISANVAIAAAAASASVPALTSNSSSGGRLSASAASASVADFGATADKDYVGDLFTQHCSEGDENLKIYAPCSMVAILLYWTLIVDLTIFSTRISAFVLVCRRVFSELGLFLMAASIIILAFGSAISALNLQNKDFEDIPGGMLSLTMLTLSLYPTQHFQEMRDTPIVLIGVGVYIILVITFLISLLVAQLNLAYLAVYADMVGYARLNRGKITGATMPMISKYRWKSWLATLKLDERLEFNEGDVGLPGGIQVLEPASKYLVSVDMIRRFGGSTSPAMPWPEEEGGNSESDKFERLEKAIMRHTKKLDSGRKGGKSGGGSSSMGGSSISGISGTDEEEDDSL</sequence>
<dbReference type="InterPro" id="IPR044399">
    <property type="entry name" value="Mb-like_M"/>
</dbReference>
<feature type="region of interest" description="Disordered" evidence="1">
    <location>
        <begin position="95"/>
        <end position="149"/>
    </location>
</feature>
<keyword evidence="2" id="KW-1133">Transmembrane helix</keyword>
<comment type="caution">
    <text evidence="3">The sequence shown here is derived from an EMBL/GenBank/DDBJ whole genome shotgun (WGS) entry which is preliminary data.</text>
</comment>
<keyword evidence="2" id="KW-0812">Transmembrane</keyword>
<dbReference type="InterPro" id="IPR012292">
    <property type="entry name" value="Globin/Proto"/>
</dbReference>
<dbReference type="SUPFAM" id="SSF46458">
    <property type="entry name" value="Globin-like"/>
    <property type="match status" value="2"/>
</dbReference>
<dbReference type="EMBL" id="CAJNNW010034192">
    <property type="protein sequence ID" value="CAE8721890.1"/>
    <property type="molecule type" value="Genomic_DNA"/>
</dbReference>
<proteinExistence type="predicted"/>
<dbReference type="AlphaFoldDB" id="A0A813L5I0"/>
<dbReference type="InterPro" id="IPR009050">
    <property type="entry name" value="Globin-like_sf"/>
</dbReference>
<evidence type="ECO:0000256" key="2">
    <source>
        <dbReference type="SAM" id="Phobius"/>
    </source>
</evidence>
<reference evidence="3" key="1">
    <citation type="submission" date="2021-02" db="EMBL/GenBank/DDBJ databases">
        <authorList>
            <person name="Dougan E. K."/>
            <person name="Rhodes N."/>
            <person name="Thang M."/>
            <person name="Chan C."/>
        </authorList>
    </citation>
    <scope>NUCLEOTIDE SEQUENCE</scope>
</reference>
<dbReference type="Gene3D" id="1.10.490.10">
    <property type="entry name" value="Globins"/>
    <property type="match status" value="2"/>
</dbReference>
<feature type="compositionally biased region" description="Acidic residues" evidence="1">
    <location>
        <begin position="96"/>
        <end position="123"/>
    </location>
</feature>
<evidence type="ECO:0000313" key="3">
    <source>
        <dbReference type="EMBL" id="CAE8721890.1"/>
    </source>
</evidence>
<evidence type="ECO:0000313" key="4">
    <source>
        <dbReference type="Proteomes" id="UP000626109"/>
    </source>
</evidence>
<feature type="transmembrane region" description="Helical" evidence="2">
    <location>
        <begin position="770"/>
        <end position="793"/>
    </location>
</feature>
<feature type="region of interest" description="Disordered" evidence="1">
    <location>
        <begin position="968"/>
        <end position="1035"/>
    </location>
</feature>
<feature type="compositionally biased region" description="Low complexity" evidence="1">
    <location>
        <begin position="1016"/>
        <end position="1026"/>
    </location>
</feature>
<name>A0A813L5I0_POLGL</name>
<dbReference type="CDD" id="cd01040">
    <property type="entry name" value="Mb-like"/>
    <property type="match status" value="2"/>
</dbReference>
<feature type="compositionally biased region" description="Basic and acidic residues" evidence="1">
    <location>
        <begin position="982"/>
        <end position="1004"/>
    </location>
</feature>
<protein>
    <submittedName>
        <fullName evidence="3">Uncharacterized protein</fullName>
    </submittedName>
</protein>
<gene>
    <name evidence="3" type="ORF">PGLA2088_LOCUS42192</name>
</gene>
<dbReference type="GO" id="GO:0019825">
    <property type="term" value="F:oxygen binding"/>
    <property type="evidence" value="ECO:0007669"/>
    <property type="project" value="InterPro"/>
</dbReference>